<gene>
    <name evidence="1" type="ORF">WICPIJ_008164</name>
</gene>
<keyword evidence="2" id="KW-1185">Reference proteome</keyword>
<proteinExistence type="predicted"/>
<reference evidence="1" key="1">
    <citation type="journal article" date="2021" name="Open Biol.">
        <title>Shared evolutionary footprints suggest mitochondrial oxidative damage underlies multiple complex I losses in fungi.</title>
        <authorList>
            <person name="Schikora-Tamarit M.A."/>
            <person name="Marcet-Houben M."/>
            <person name="Nosek J."/>
            <person name="Gabaldon T."/>
        </authorList>
    </citation>
    <scope>NUCLEOTIDE SEQUENCE</scope>
    <source>
        <strain evidence="1">CBS2887</strain>
    </source>
</reference>
<accession>A0A9P8PZZ8</accession>
<reference evidence="1" key="2">
    <citation type="submission" date="2021-01" db="EMBL/GenBank/DDBJ databases">
        <authorList>
            <person name="Schikora-Tamarit M.A."/>
        </authorList>
    </citation>
    <scope>NUCLEOTIDE SEQUENCE</scope>
    <source>
        <strain evidence="1">CBS2887</strain>
    </source>
</reference>
<evidence type="ECO:0000313" key="1">
    <source>
        <dbReference type="EMBL" id="KAH3680682.1"/>
    </source>
</evidence>
<evidence type="ECO:0000313" key="2">
    <source>
        <dbReference type="Proteomes" id="UP000774326"/>
    </source>
</evidence>
<dbReference type="AlphaFoldDB" id="A0A9P8PZZ8"/>
<dbReference type="EMBL" id="JAEUBG010004689">
    <property type="protein sequence ID" value="KAH3680682.1"/>
    <property type="molecule type" value="Genomic_DNA"/>
</dbReference>
<organism evidence="1 2">
    <name type="scientific">Wickerhamomyces pijperi</name>
    <name type="common">Yeast</name>
    <name type="synonym">Pichia pijperi</name>
    <dbReference type="NCBI Taxonomy" id="599730"/>
    <lineage>
        <taxon>Eukaryota</taxon>
        <taxon>Fungi</taxon>
        <taxon>Dikarya</taxon>
        <taxon>Ascomycota</taxon>
        <taxon>Saccharomycotina</taxon>
        <taxon>Saccharomycetes</taxon>
        <taxon>Phaffomycetales</taxon>
        <taxon>Wickerhamomycetaceae</taxon>
        <taxon>Wickerhamomyces</taxon>
    </lineage>
</organism>
<comment type="caution">
    <text evidence="1">The sequence shown here is derived from an EMBL/GenBank/DDBJ whole genome shotgun (WGS) entry which is preliminary data.</text>
</comment>
<protein>
    <submittedName>
        <fullName evidence="1">Uncharacterized protein</fullName>
    </submittedName>
</protein>
<name>A0A9P8PZZ8_WICPI</name>
<sequence>MDNALKPVRSNQIPICDFFNSVNGPNPVRVAMSDDVEAKGITSIGVQWTQRSGFNACIEVSSRHTSKDREERLWTF</sequence>
<dbReference type="Proteomes" id="UP000774326">
    <property type="component" value="Unassembled WGS sequence"/>
</dbReference>